<name>A0A4Z0GMQ1_9BACL</name>
<evidence type="ECO:0000313" key="3">
    <source>
        <dbReference type="Proteomes" id="UP000298347"/>
    </source>
</evidence>
<keyword evidence="3" id="KW-1185">Reference proteome</keyword>
<gene>
    <name evidence="2" type="ORF">E4665_08700</name>
</gene>
<evidence type="ECO:0000313" key="2">
    <source>
        <dbReference type="EMBL" id="TGA98314.1"/>
    </source>
</evidence>
<dbReference type="RefSeq" id="WP_135348402.1">
    <property type="nucleotide sequence ID" value="NZ_SRJD01000008.1"/>
</dbReference>
<dbReference type="EMBL" id="SRJD01000008">
    <property type="protein sequence ID" value="TGA98314.1"/>
    <property type="molecule type" value="Genomic_DNA"/>
</dbReference>
<dbReference type="InterPro" id="IPR014922">
    <property type="entry name" value="YdhG-like"/>
</dbReference>
<sequence length="122" mass="13966">MEKEKGLETIDAYIAAFPANVQEKLEKLRAIIRQAEPDVKEKISYQMPTFTLYGKNLVHFAAFKKHIGFYPGASGIANFEEELSAFETSKGTVRFPLEEPIPLDLIGRIVRFRAEENRRKYG</sequence>
<protein>
    <recommendedName>
        <fullName evidence="1">YdhG-like domain-containing protein</fullName>
    </recommendedName>
</protein>
<reference evidence="2 3" key="1">
    <citation type="journal article" date="2015" name="Int. J. Syst. Evol. Microbiol.">
        <title>Sporolactobacillus shoreae sp. nov. and Sporolactobacillus spathodeae sp. nov., two spore-forming lactic acid bacteria isolated from tree barks in Thailand.</title>
        <authorList>
            <person name="Thamacharoensuk T."/>
            <person name="Kitahara M."/>
            <person name="Ohkuma M."/>
            <person name="Thongchul N."/>
            <person name="Tanasupawat S."/>
        </authorList>
    </citation>
    <scope>NUCLEOTIDE SEQUENCE [LARGE SCALE GENOMIC DNA]</scope>
    <source>
        <strain evidence="2 3">BK92</strain>
    </source>
</reference>
<dbReference type="Gene3D" id="3.90.1150.200">
    <property type="match status" value="1"/>
</dbReference>
<feature type="domain" description="YdhG-like" evidence="1">
    <location>
        <begin position="22"/>
        <end position="113"/>
    </location>
</feature>
<organism evidence="2 3">
    <name type="scientific">Sporolactobacillus shoreae</name>
    <dbReference type="NCBI Taxonomy" id="1465501"/>
    <lineage>
        <taxon>Bacteria</taxon>
        <taxon>Bacillati</taxon>
        <taxon>Bacillota</taxon>
        <taxon>Bacilli</taxon>
        <taxon>Bacillales</taxon>
        <taxon>Sporolactobacillaceae</taxon>
        <taxon>Sporolactobacillus</taxon>
    </lineage>
</organism>
<dbReference type="OrthoDB" id="115213at2"/>
<comment type="caution">
    <text evidence="2">The sequence shown here is derived from an EMBL/GenBank/DDBJ whole genome shotgun (WGS) entry which is preliminary data.</text>
</comment>
<evidence type="ECO:0000259" key="1">
    <source>
        <dbReference type="Pfam" id="PF08818"/>
    </source>
</evidence>
<dbReference type="Proteomes" id="UP000298347">
    <property type="component" value="Unassembled WGS sequence"/>
</dbReference>
<dbReference type="Pfam" id="PF08818">
    <property type="entry name" value="DUF1801"/>
    <property type="match status" value="1"/>
</dbReference>
<dbReference type="AlphaFoldDB" id="A0A4Z0GMQ1"/>
<dbReference type="SUPFAM" id="SSF159888">
    <property type="entry name" value="YdhG-like"/>
    <property type="match status" value="1"/>
</dbReference>
<proteinExistence type="predicted"/>
<accession>A0A4Z0GMQ1</accession>